<evidence type="ECO:0008006" key="5">
    <source>
        <dbReference type="Google" id="ProtNLM"/>
    </source>
</evidence>
<keyword evidence="4" id="KW-1185">Reference proteome</keyword>
<dbReference type="Proteomes" id="UP000193689">
    <property type="component" value="Unassembled WGS sequence"/>
</dbReference>
<name>A0A1Y2EI35_9PEZI</name>
<organism evidence="3 4">
    <name type="scientific">Pseudomassariella vexata</name>
    <dbReference type="NCBI Taxonomy" id="1141098"/>
    <lineage>
        <taxon>Eukaryota</taxon>
        <taxon>Fungi</taxon>
        <taxon>Dikarya</taxon>
        <taxon>Ascomycota</taxon>
        <taxon>Pezizomycotina</taxon>
        <taxon>Sordariomycetes</taxon>
        <taxon>Xylariomycetidae</taxon>
        <taxon>Amphisphaeriales</taxon>
        <taxon>Pseudomassariaceae</taxon>
        <taxon>Pseudomassariella</taxon>
    </lineage>
</organism>
<proteinExistence type="predicted"/>
<feature type="transmembrane region" description="Helical" evidence="2">
    <location>
        <begin position="81"/>
        <end position="99"/>
    </location>
</feature>
<feature type="transmembrane region" description="Helical" evidence="2">
    <location>
        <begin position="148"/>
        <end position="169"/>
    </location>
</feature>
<evidence type="ECO:0000313" key="4">
    <source>
        <dbReference type="Proteomes" id="UP000193689"/>
    </source>
</evidence>
<feature type="non-terminal residue" evidence="3">
    <location>
        <position position="252"/>
    </location>
</feature>
<keyword evidence="2" id="KW-0472">Membrane</keyword>
<dbReference type="OrthoDB" id="5342507at2759"/>
<dbReference type="EMBL" id="MCFJ01000001">
    <property type="protein sequence ID" value="ORY71242.1"/>
    <property type="molecule type" value="Genomic_DNA"/>
</dbReference>
<feature type="region of interest" description="Disordered" evidence="1">
    <location>
        <begin position="207"/>
        <end position="252"/>
    </location>
</feature>
<accession>A0A1Y2EI35</accession>
<sequence>MGSKSGIALKLLQWFIRGVQFCCAAVVLALFSYFLATLHNHELSIPTWIRAVEGISGVAVVYTLTGLLLLCCLAGHPFTSFVAIVLDIAFAGAFIYVAIANKGGAGSCKGTVTTPFGTGDANEAPTGSDGFTQLPSYRQACQLETACFAVSLIAIFFFFFSILVEIVLVRHRRKEARFGPSPANNYTSGYGGRKGKFLGLFKRRGTTATENPNALPLHTTPDQVRPSYGTETTAVGPEPTTYNKYGDTGFQH</sequence>
<dbReference type="GeneID" id="63770914"/>
<evidence type="ECO:0000256" key="1">
    <source>
        <dbReference type="SAM" id="MobiDB-lite"/>
    </source>
</evidence>
<evidence type="ECO:0000256" key="2">
    <source>
        <dbReference type="SAM" id="Phobius"/>
    </source>
</evidence>
<comment type="caution">
    <text evidence="3">The sequence shown here is derived from an EMBL/GenBank/DDBJ whole genome shotgun (WGS) entry which is preliminary data.</text>
</comment>
<dbReference type="RefSeq" id="XP_040720834.1">
    <property type="nucleotide sequence ID" value="XM_040854702.1"/>
</dbReference>
<feature type="transmembrane region" description="Helical" evidence="2">
    <location>
        <begin position="55"/>
        <end position="74"/>
    </location>
</feature>
<keyword evidence="2" id="KW-0812">Transmembrane</keyword>
<dbReference type="STRING" id="1141098.A0A1Y2EI35"/>
<protein>
    <recommendedName>
        <fullName evidence="5">Membrane-associating domain-domain-containing protein</fullName>
    </recommendedName>
</protein>
<reference evidence="3 4" key="1">
    <citation type="submission" date="2016-07" db="EMBL/GenBank/DDBJ databases">
        <title>Pervasive Adenine N6-methylation of Active Genes in Fungi.</title>
        <authorList>
            <consortium name="DOE Joint Genome Institute"/>
            <person name="Mondo S.J."/>
            <person name="Dannebaum R.O."/>
            <person name="Kuo R.C."/>
            <person name="Labutti K."/>
            <person name="Haridas S."/>
            <person name="Kuo A."/>
            <person name="Salamov A."/>
            <person name="Ahrendt S.R."/>
            <person name="Lipzen A."/>
            <person name="Sullivan W."/>
            <person name="Andreopoulos W.B."/>
            <person name="Clum A."/>
            <person name="Lindquist E."/>
            <person name="Daum C."/>
            <person name="Ramamoorthy G.K."/>
            <person name="Gryganskyi A."/>
            <person name="Culley D."/>
            <person name="Magnuson J.K."/>
            <person name="James T.Y."/>
            <person name="O'Malley M.A."/>
            <person name="Stajich J.E."/>
            <person name="Spatafora J.W."/>
            <person name="Visel A."/>
            <person name="Grigoriev I.V."/>
        </authorList>
    </citation>
    <scope>NUCLEOTIDE SEQUENCE [LARGE SCALE GENOMIC DNA]</scope>
    <source>
        <strain evidence="3 4">CBS 129021</strain>
    </source>
</reference>
<dbReference type="InParanoid" id="A0A1Y2EI35"/>
<feature type="transmembrane region" description="Helical" evidence="2">
    <location>
        <begin position="12"/>
        <end position="35"/>
    </location>
</feature>
<keyword evidence="2" id="KW-1133">Transmembrane helix</keyword>
<gene>
    <name evidence="3" type="ORF">BCR38DRAFT_316078</name>
</gene>
<evidence type="ECO:0000313" key="3">
    <source>
        <dbReference type="EMBL" id="ORY71242.1"/>
    </source>
</evidence>
<dbReference type="AlphaFoldDB" id="A0A1Y2EI35"/>